<gene>
    <name evidence="3" type="ORF">PIB30_067076</name>
</gene>
<keyword evidence="1" id="KW-0472">Membrane</keyword>
<dbReference type="InterPro" id="IPR008417">
    <property type="entry name" value="BAP29/BAP31"/>
</dbReference>
<accession>A0ABU6QN99</accession>
<organism evidence="3 4">
    <name type="scientific">Stylosanthes scabra</name>
    <dbReference type="NCBI Taxonomy" id="79078"/>
    <lineage>
        <taxon>Eukaryota</taxon>
        <taxon>Viridiplantae</taxon>
        <taxon>Streptophyta</taxon>
        <taxon>Embryophyta</taxon>
        <taxon>Tracheophyta</taxon>
        <taxon>Spermatophyta</taxon>
        <taxon>Magnoliopsida</taxon>
        <taxon>eudicotyledons</taxon>
        <taxon>Gunneridae</taxon>
        <taxon>Pentapetalae</taxon>
        <taxon>rosids</taxon>
        <taxon>fabids</taxon>
        <taxon>Fabales</taxon>
        <taxon>Fabaceae</taxon>
        <taxon>Papilionoideae</taxon>
        <taxon>50 kb inversion clade</taxon>
        <taxon>dalbergioids sensu lato</taxon>
        <taxon>Dalbergieae</taxon>
        <taxon>Pterocarpus clade</taxon>
        <taxon>Stylosanthes</taxon>
    </lineage>
</organism>
<keyword evidence="1" id="KW-0931">ER-Golgi transport</keyword>
<feature type="transmembrane region" description="Helical" evidence="1">
    <location>
        <begin position="43"/>
        <end position="64"/>
    </location>
</feature>
<name>A0ABU6QN99_9FABA</name>
<dbReference type="EMBL" id="JASCZI010000694">
    <property type="protein sequence ID" value="MED6113010.1"/>
    <property type="molecule type" value="Genomic_DNA"/>
</dbReference>
<evidence type="ECO:0000256" key="1">
    <source>
        <dbReference type="RuleBase" id="RU367026"/>
    </source>
</evidence>
<keyword evidence="4" id="KW-1185">Reference proteome</keyword>
<evidence type="ECO:0000313" key="4">
    <source>
        <dbReference type="Proteomes" id="UP001341840"/>
    </source>
</evidence>
<comment type="caution">
    <text evidence="3">The sequence shown here is derived from an EMBL/GenBank/DDBJ whole genome shotgun (WGS) entry which is preliminary data.</text>
</comment>
<sequence length="222" mass="25055">MLQLLYGAIFGQMLLIMALLFKTPLRKLLILTLDRLKRGRGPIVVTTVGATLLVVFSSSLYSIAKIQRRNADAGVLNPTEQVLLSKHLLEASLMGFVLFLSLMIDRLHHYIRELRMLRKTMDAVKKQGRSFEDGKNTATSEDHRAPTEEIATLKARIKNLESESEAKGSKAKSLESEVEALKKQSEGFLMEYDRLLKDNQNLRSQLEAIDQSSLHAENKKSM</sequence>
<keyword evidence="1" id="KW-0653">Protein transport</keyword>
<keyword evidence="1" id="KW-0256">Endoplasmic reticulum</keyword>
<dbReference type="PANTHER" id="PTHR12701">
    <property type="entry name" value="BCR-ASSOCIATED PROTEIN, BAP"/>
    <property type="match status" value="1"/>
</dbReference>
<keyword evidence="1" id="KW-0813">Transport</keyword>
<evidence type="ECO:0000256" key="2">
    <source>
        <dbReference type="SAM" id="Coils"/>
    </source>
</evidence>
<feature type="transmembrane region" description="Helical" evidence="1">
    <location>
        <begin position="84"/>
        <end position="104"/>
    </location>
</feature>
<keyword evidence="1" id="KW-1133">Transmembrane helix</keyword>
<comment type="function">
    <text evidence="1">May play a role in anterograde transport of membrane proteins from the endoplasmic reticulum to the Golgi.</text>
</comment>
<comment type="subcellular location">
    <subcellularLocation>
        <location evidence="1">Endoplasmic reticulum membrane</location>
        <topology evidence="1">Multi-pass membrane protein</topology>
    </subcellularLocation>
</comment>
<evidence type="ECO:0000313" key="3">
    <source>
        <dbReference type="EMBL" id="MED6113010.1"/>
    </source>
</evidence>
<protein>
    <recommendedName>
        <fullName evidence="1">Endoplasmic reticulum transmembrane protein</fullName>
    </recommendedName>
</protein>
<comment type="similarity">
    <text evidence="1">Belongs to the BCAP29/BCAP31 family.</text>
</comment>
<proteinExistence type="inferred from homology"/>
<dbReference type="Proteomes" id="UP001341840">
    <property type="component" value="Unassembled WGS sequence"/>
</dbReference>
<keyword evidence="1" id="KW-0812">Transmembrane</keyword>
<feature type="coiled-coil region" evidence="2">
    <location>
        <begin position="107"/>
        <end position="212"/>
    </location>
</feature>
<dbReference type="Gene3D" id="1.20.5.110">
    <property type="match status" value="1"/>
</dbReference>
<feature type="transmembrane region" description="Helical" evidence="1">
    <location>
        <begin position="6"/>
        <end position="22"/>
    </location>
</feature>
<reference evidence="3 4" key="1">
    <citation type="journal article" date="2023" name="Plants (Basel)">
        <title>Bridging the Gap: Combining Genomics and Transcriptomics Approaches to Understand Stylosanthes scabra, an Orphan Legume from the Brazilian Caatinga.</title>
        <authorList>
            <person name="Ferreira-Neto J.R.C."/>
            <person name="da Silva M.D."/>
            <person name="Binneck E."/>
            <person name="de Melo N.F."/>
            <person name="da Silva R.H."/>
            <person name="de Melo A.L.T.M."/>
            <person name="Pandolfi V."/>
            <person name="Bustamante F.O."/>
            <person name="Brasileiro-Vidal A.C."/>
            <person name="Benko-Iseppon A.M."/>
        </authorList>
    </citation>
    <scope>NUCLEOTIDE SEQUENCE [LARGE SCALE GENOMIC DNA]</scope>
    <source>
        <tissue evidence="3">Leaves</tissue>
    </source>
</reference>
<keyword evidence="2" id="KW-0175">Coiled coil</keyword>
<dbReference type="PANTHER" id="PTHR12701:SF44">
    <property type="entry name" value="ENDOPLASMIC RETICULUM TRANSMEMBRANE PROTEIN"/>
    <property type="match status" value="1"/>
</dbReference>